<dbReference type="Pfam" id="PF12697">
    <property type="entry name" value="Abhydrolase_6"/>
    <property type="match status" value="1"/>
</dbReference>
<evidence type="ECO:0000313" key="2">
    <source>
        <dbReference type="EMBL" id="GAA4802430.1"/>
    </source>
</evidence>
<dbReference type="Gene3D" id="3.40.50.1820">
    <property type="entry name" value="alpha/beta hydrolase"/>
    <property type="match status" value="1"/>
</dbReference>
<evidence type="ECO:0000259" key="1">
    <source>
        <dbReference type="Pfam" id="PF12697"/>
    </source>
</evidence>
<dbReference type="SUPFAM" id="SSF53474">
    <property type="entry name" value="alpha/beta-Hydrolases"/>
    <property type="match status" value="1"/>
</dbReference>
<organism evidence="2 3">
    <name type="scientific">Tomitella cavernea</name>
    <dbReference type="NCBI Taxonomy" id="1387982"/>
    <lineage>
        <taxon>Bacteria</taxon>
        <taxon>Bacillati</taxon>
        <taxon>Actinomycetota</taxon>
        <taxon>Actinomycetes</taxon>
        <taxon>Mycobacteriales</taxon>
        <taxon>Tomitella</taxon>
    </lineage>
</organism>
<feature type="domain" description="AB hydrolase-1" evidence="1">
    <location>
        <begin position="22"/>
        <end position="259"/>
    </location>
</feature>
<dbReference type="Proteomes" id="UP001500839">
    <property type="component" value="Unassembled WGS sequence"/>
</dbReference>
<dbReference type="PANTHER" id="PTHR46438">
    <property type="entry name" value="ALPHA/BETA-HYDROLASES SUPERFAMILY PROTEIN"/>
    <property type="match status" value="1"/>
</dbReference>
<gene>
    <name evidence="2" type="ORF">GCM10023353_00430</name>
</gene>
<proteinExistence type="predicted"/>
<keyword evidence="2" id="KW-0378">Hydrolase</keyword>
<evidence type="ECO:0000313" key="3">
    <source>
        <dbReference type="Proteomes" id="UP001500839"/>
    </source>
</evidence>
<name>A0ABP9C1Z1_9ACTN</name>
<protein>
    <submittedName>
        <fullName evidence="2">Alpha/beta fold hydrolase</fullName>
    </submittedName>
</protein>
<dbReference type="GO" id="GO:0016787">
    <property type="term" value="F:hydrolase activity"/>
    <property type="evidence" value="ECO:0007669"/>
    <property type="project" value="UniProtKB-KW"/>
</dbReference>
<dbReference type="EMBL" id="BAABKQ010000001">
    <property type="protein sequence ID" value="GAA4802430.1"/>
    <property type="molecule type" value="Genomic_DNA"/>
</dbReference>
<accession>A0ABP9C1Z1</accession>
<reference evidence="3" key="1">
    <citation type="journal article" date="2019" name="Int. J. Syst. Evol. Microbiol.">
        <title>The Global Catalogue of Microorganisms (GCM) 10K type strain sequencing project: providing services to taxonomists for standard genome sequencing and annotation.</title>
        <authorList>
            <consortium name="The Broad Institute Genomics Platform"/>
            <consortium name="The Broad Institute Genome Sequencing Center for Infectious Disease"/>
            <person name="Wu L."/>
            <person name="Ma J."/>
        </authorList>
    </citation>
    <scope>NUCLEOTIDE SEQUENCE [LARGE SCALE GENOMIC DNA]</scope>
    <source>
        <strain evidence="3">JCM 18542</strain>
    </source>
</reference>
<sequence>MNVRHTKSMELAYDIRGEGPTLVLVHGVIHRRHAWDPVVDLLARHRRVVTVDLPGHGDSPEMPEGPNPLQIGADLAVEFFREIAPEEKVHVVGNSLGGWIALEAAARGEVASATGLSPAGFFAGALDQARAVNTFRTLRWATRRMGGTRDAFVSNRVGKSVGMGVFMSHPWRVPAETARIDAESLLSNKVIDRGLSADFAFSRPVDTSVPVTVAWGRRDLVLPCYEAKRVHQAFPQAEVTIIPGVGHVPMWDNPQLVASILLAGSAGPTVPRCAPGAQARPAS</sequence>
<comment type="caution">
    <text evidence="2">The sequence shown here is derived from an EMBL/GenBank/DDBJ whole genome shotgun (WGS) entry which is preliminary data.</text>
</comment>
<dbReference type="InterPro" id="IPR000073">
    <property type="entry name" value="AB_hydrolase_1"/>
</dbReference>
<dbReference type="PANTHER" id="PTHR46438:SF11">
    <property type="entry name" value="LIPASE-RELATED"/>
    <property type="match status" value="1"/>
</dbReference>
<keyword evidence="3" id="KW-1185">Reference proteome</keyword>
<dbReference type="InterPro" id="IPR029058">
    <property type="entry name" value="AB_hydrolase_fold"/>
</dbReference>
<dbReference type="PRINTS" id="PR00111">
    <property type="entry name" value="ABHYDROLASE"/>
</dbReference>